<feature type="region of interest" description="Disordered" evidence="1">
    <location>
        <begin position="59"/>
        <end position="96"/>
    </location>
</feature>
<feature type="compositionally biased region" description="Polar residues" evidence="1">
    <location>
        <begin position="69"/>
        <end position="81"/>
    </location>
</feature>
<sequence>MTAPLTASNRQTSATYLVKRVQLFSDPARHGHKSIEGDATFASFAAEVGDDLTAAISGGERTAAERKNPTAQLSGKQSRGSESAVLGGGRDKHDKR</sequence>
<evidence type="ECO:0000256" key="1">
    <source>
        <dbReference type="SAM" id="MobiDB-lite"/>
    </source>
</evidence>
<dbReference type="Proteomes" id="UP001177670">
    <property type="component" value="Unassembled WGS sequence"/>
</dbReference>
<gene>
    <name evidence="2" type="ORF">K0M31_014190</name>
</gene>
<evidence type="ECO:0000313" key="3">
    <source>
        <dbReference type="Proteomes" id="UP001177670"/>
    </source>
</evidence>
<proteinExistence type="predicted"/>
<feature type="non-terminal residue" evidence="2">
    <location>
        <position position="96"/>
    </location>
</feature>
<reference evidence="2" key="1">
    <citation type="submission" date="2021-10" db="EMBL/GenBank/DDBJ databases">
        <title>Melipona bicolor Genome sequencing and assembly.</title>
        <authorList>
            <person name="Araujo N.S."/>
            <person name="Arias M.C."/>
        </authorList>
    </citation>
    <scope>NUCLEOTIDE SEQUENCE</scope>
    <source>
        <strain evidence="2">USP_2M_L1-L4_2017</strain>
        <tissue evidence="2">Whole body</tissue>
    </source>
</reference>
<organism evidence="2 3">
    <name type="scientific">Melipona bicolor</name>
    <dbReference type="NCBI Taxonomy" id="60889"/>
    <lineage>
        <taxon>Eukaryota</taxon>
        <taxon>Metazoa</taxon>
        <taxon>Ecdysozoa</taxon>
        <taxon>Arthropoda</taxon>
        <taxon>Hexapoda</taxon>
        <taxon>Insecta</taxon>
        <taxon>Pterygota</taxon>
        <taxon>Neoptera</taxon>
        <taxon>Endopterygota</taxon>
        <taxon>Hymenoptera</taxon>
        <taxon>Apocrita</taxon>
        <taxon>Aculeata</taxon>
        <taxon>Apoidea</taxon>
        <taxon>Anthophila</taxon>
        <taxon>Apidae</taxon>
        <taxon>Melipona</taxon>
    </lineage>
</organism>
<dbReference type="AlphaFoldDB" id="A0AA40G823"/>
<comment type="caution">
    <text evidence="2">The sequence shown here is derived from an EMBL/GenBank/DDBJ whole genome shotgun (WGS) entry which is preliminary data.</text>
</comment>
<evidence type="ECO:0000313" key="2">
    <source>
        <dbReference type="EMBL" id="KAK1132818.1"/>
    </source>
</evidence>
<dbReference type="EMBL" id="JAHYIQ010000004">
    <property type="protein sequence ID" value="KAK1132818.1"/>
    <property type="molecule type" value="Genomic_DNA"/>
</dbReference>
<accession>A0AA40G823</accession>
<name>A0AA40G823_9HYME</name>
<protein>
    <submittedName>
        <fullName evidence="2">Uncharacterized protein</fullName>
    </submittedName>
</protein>
<keyword evidence="3" id="KW-1185">Reference proteome</keyword>